<evidence type="ECO:0000256" key="1">
    <source>
        <dbReference type="SAM" id="MobiDB-lite"/>
    </source>
</evidence>
<comment type="caution">
    <text evidence="2">The sequence shown here is derived from an EMBL/GenBank/DDBJ whole genome shotgun (WGS) entry which is preliminary data.</text>
</comment>
<sequence length="415" mass="44365">MNYIRNTFHHAELTLLSILDNLLSPQQQRASPSPATMAPSDDKAPQPTSAEAFLFYSIVKNLRTRPDIDWEGVARDNGFKNAETAKVRYGQVKRKLNIDNWAPPVKAPGSGKSTTTHASGSGLGKTEPDGAPTKPKPATGAGVKKRAPATNAHKKPAAKTTTKHKTTGFDGTDDSEPESMPAAVRTPNNPVGAAAGTPIRIEFSSPSTVDSNTMRPAKGVTTALARLSPTPIGRTQSEINIDNYISSLQTQTPFPPSPPISQPQPRQSQSQSLYPPPGVRLPDAVYRKAAIPVRGLGDAWTTQPVTTAAHEVWFNGLSIVDQNRFMEEAVAFHMRQSEGMERAGSVEGEWVPAVQQGNGGGGHRGALNGSNGAAAAALAAHKGKKLADIPYHPDFIDRQEQEEVDGQLENDMGIR</sequence>
<feature type="region of interest" description="Disordered" evidence="1">
    <location>
        <begin position="100"/>
        <end position="197"/>
    </location>
</feature>
<evidence type="ECO:0000313" key="3">
    <source>
        <dbReference type="Proteomes" id="UP001302321"/>
    </source>
</evidence>
<dbReference type="AlphaFoldDB" id="A0AAN7A7A6"/>
<evidence type="ECO:0000313" key="2">
    <source>
        <dbReference type="EMBL" id="KAK4175959.1"/>
    </source>
</evidence>
<gene>
    <name evidence="2" type="ORF">QBC36DRAFT_311563</name>
</gene>
<organism evidence="2 3">
    <name type="scientific">Triangularia setosa</name>
    <dbReference type="NCBI Taxonomy" id="2587417"/>
    <lineage>
        <taxon>Eukaryota</taxon>
        <taxon>Fungi</taxon>
        <taxon>Dikarya</taxon>
        <taxon>Ascomycota</taxon>
        <taxon>Pezizomycotina</taxon>
        <taxon>Sordariomycetes</taxon>
        <taxon>Sordariomycetidae</taxon>
        <taxon>Sordariales</taxon>
        <taxon>Podosporaceae</taxon>
        <taxon>Triangularia</taxon>
    </lineage>
</organism>
<dbReference type="EMBL" id="MU866214">
    <property type="protein sequence ID" value="KAK4175959.1"/>
    <property type="molecule type" value="Genomic_DNA"/>
</dbReference>
<dbReference type="Proteomes" id="UP001302321">
    <property type="component" value="Unassembled WGS sequence"/>
</dbReference>
<feature type="region of interest" description="Disordered" evidence="1">
    <location>
        <begin position="26"/>
        <end position="46"/>
    </location>
</feature>
<feature type="compositionally biased region" description="Basic residues" evidence="1">
    <location>
        <begin position="143"/>
        <end position="166"/>
    </location>
</feature>
<protein>
    <submittedName>
        <fullName evidence="2">Uncharacterized protein</fullName>
    </submittedName>
</protein>
<reference evidence="2" key="1">
    <citation type="journal article" date="2023" name="Mol. Phylogenet. Evol.">
        <title>Genome-scale phylogeny and comparative genomics of the fungal order Sordariales.</title>
        <authorList>
            <person name="Hensen N."/>
            <person name="Bonometti L."/>
            <person name="Westerberg I."/>
            <person name="Brannstrom I.O."/>
            <person name="Guillou S."/>
            <person name="Cros-Aarteil S."/>
            <person name="Calhoun S."/>
            <person name="Haridas S."/>
            <person name="Kuo A."/>
            <person name="Mondo S."/>
            <person name="Pangilinan J."/>
            <person name="Riley R."/>
            <person name="LaButti K."/>
            <person name="Andreopoulos B."/>
            <person name="Lipzen A."/>
            <person name="Chen C."/>
            <person name="Yan M."/>
            <person name="Daum C."/>
            <person name="Ng V."/>
            <person name="Clum A."/>
            <person name="Steindorff A."/>
            <person name="Ohm R.A."/>
            <person name="Martin F."/>
            <person name="Silar P."/>
            <person name="Natvig D.O."/>
            <person name="Lalanne C."/>
            <person name="Gautier V."/>
            <person name="Ament-Velasquez S.L."/>
            <person name="Kruys A."/>
            <person name="Hutchinson M.I."/>
            <person name="Powell A.J."/>
            <person name="Barry K."/>
            <person name="Miller A.N."/>
            <person name="Grigoriev I.V."/>
            <person name="Debuchy R."/>
            <person name="Gladieux P."/>
            <person name="Hiltunen Thoren M."/>
            <person name="Johannesson H."/>
        </authorList>
    </citation>
    <scope>NUCLEOTIDE SEQUENCE</scope>
    <source>
        <strain evidence="2">CBS 892.96</strain>
    </source>
</reference>
<accession>A0AAN7A7A6</accession>
<feature type="region of interest" description="Disordered" evidence="1">
    <location>
        <begin position="248"/>
        <end position="276"/>
    </location>
</feature>
<feature type="compositionally biased region" description="Low complexity" evidence="1">
    <location>
        <begin position="263"/>
        <end position="273"/>
    </location>
</feature>
<proteinExistence type="predicted"/>
<reference evidence="2" key="2">
    <citation type="submission" date="2023-05" db="EMBL/GenBank/DDBJ databases">
        <authorList>
            <consortium name="Lawrence Berkeley National Laboratory"/>
            <person name="Steindorff A."/>
            <person name="Hensen N."/>
            <person name="Bonometti L."/>
            <person name="Westerberg I."/>
            <person name="Brannstrom I.O."/>
            <person name="Guillou S."/>
            <person name="Cros-Aarteil S."/>
            <person name="Calhoun S."/>
            <person name="Haridas S."/>
            <person name="Kuo A."/>
            <person name="Mondo S."/>
            <person name="Pangilinan J."/>
            <person name="Riley R."/>
            <person name="Labutti K."/>
            <person name="Andreopoulos B."/>
            <person name="Lipzen A."/>
            <person name="Chen C."/>
            <person name="Yanf M."/>
            <person name="Daum C."/>
            <person name="Ng V."/>
            <person name="Clum A."/>
            <person name="Ohm R."/>
            <person name="Martin F."/>
            <person name="Silar P."/>
            <person name="Natvig D."/>
            <person name="Lalanne C."/>
            <person name="Gautier V."/>
            <person name="Ament-Velasquez S.L."/>
            <person name="Kruys A."/>
            <person name="Hutchinson M.I."/>
            <person name="Powell A.J."/>
            <person name="Barry K."/>
            <person name="Miller A.N."/>
            <person name="Grigoriev I.V."/>
            <person name="Debuchy R."/>
            <person name="Gladieux P."/>
            <person name="Thoren M.H."/>
            <person name="Johannesson H."/>
        </authorList>
    </citation>
    <scope>NUCLEOTIDE SEQUENCE</scope>
    <source>
        <strain evidence="2">CBS 892.96</strain>
    </source>
</reference>
<keyword evidence="3" id="KW-1185">Reference proteome</keyword>
<name>A0AAN7A7A6_9PEZI</name>
<feature type="compositionally biased region" description="Pro residues" evidence="1">
    <location>
        <begin position="253"/>
        <end position="262"/>
    </location>
</feature>